<protein>
    <recommendedName>
        <fullName evidence="3">Alpha/beta hydrolase</fullName>
    </recommendedName>
</protein>
<dbReference type="RefSeq" id="WP_160161337.1">
    <property type="nucleotide sequence ID" value="NZ_BIFH01000014.1"/>
</dbReference>
<dbReference type="Gene3D" id="3.40.50.1820">
    <property type="entry name" value="alpha/beta hydrolase"/>
    <property type="match status" value="1"/>
</dbReference>
<dbReference type="OrthoDB" id="4739610at2"/>
<reference evidence="1 2" key="1">
    <citation type="submission" date="2018-12" db="EMBL/GenBank/DDBJ databases">
        <title>Draft genome sequence of Embleya hyalina NBRC 13850T.</title>
        <authorList>
            <person name="Komaki H."/>
            <person name="Hosoyama A."/>
            <person name="Kimura A."/>
            <person name="Ichikawa N."/>
            <person name="Tamura T."/>
        </authorList>
    </citation>
    <scope>NUCLEOTIDE SEQUENCE [LARGE SCALE GENOMIC DNA]</scope>
    <source>
        <strain evidence="1 2">NBRC 13850</strain>
    </source>
</reference>
<gene>
    <name evidence="1" type="ORF">EHYA_01509</name>
</gene>
<dbReference type="PANTHER" id="PTHR13617">
    <property type="entry name" value="PROTEIN ABHD18"/>
    <property type="match status" value="1"/>
</dbReference>
<dbReference type="EMBL" id="BIFH01000014">
    <property type="protein sequence ID" value="GCD93857.1"/>
    <property type="molecule type" value="Genomic_DNA"/>
</dbReference>
<proteinExistence type="predicted"/>
<organism evidence="1 2">
    <name type="scientific">Embleya hyalina</name>
    <dbReference type="NCBI Taxonomy" id="516124"/>
    <lineage>
        <taxon>Bacteria</taxon>
        <taxon>Bacillati</taxon>
        <taxon>Actinomycetota</taxon>
        <taxon>Actinomycetes</taxon>
        <taxon>Kitasatosporales</taxon>
        <taxon>Streptomycetaceae</taxon>
        <taxon>Embleya</taxon>
    </lineage>
</organism>
<evidence type="ECO:0000313" key="1">
    <source>
        <dbReference type="EMBL" id="GCD93857.1"/>
    </source>
</evidence>
<dbReference type="Proteomes" id="UP000286931">
    <property type="component" value="Unassembled WGS sequence"/>
</dbReference>
<evidence type="ECO:0008006" key="3">
    <source>
        <dbReference type="Google" id="ProtNLM"/>
    </source>
</evidence>
<accession>A0A401YH07</accession>
<dbReference type="PANTHER" id="PTHR13617:SF14">
    <property type="entry name" value="PROTEIN ABHD18"/>
    <property type="match status" value="1"/>
</dbReference>
<name>A0A401YH07_9ACTN</name>
<keyword evidence="2" id="KW-1185">Reference proteome</keyword>
<comment type="caution">
    <text evidence="1">The sequence shown here is derived from an EMBL/GenBank/DDBJ whole genome shotgun (WGS) entry which is preliminary data.</text>
</comment>
<dbReference type="AlphaFoldDB" id="A0A401YH07"/>
<dbReference type="InterPro" id="IPR029058">
    <property type="entry name" value="AB_hydrolase_fold"/>
</dbReference>
<evidence type="ECO:0000313" key="2">
    <source>
        <dbReference type="Proteomes" id="UP000286931"/>
    </source>
</evidence>
<dbReference type="SUPFAM" id="SSF53474">
    <property type="entry name" value="alpha/beta-Hydrolases"/>
    <property type="match status" value="1"/>
</dbReference>
<sequence>MLDHLRRIRSQGEKSAAVLADLPVGALLRGVPSSVGFGVRSYVRSLRAERRRYPEIPTVFPTPGLVSAAFLDELVVAVLAGGRLSPDPEDAQRIRTEIADAVAKFRAEGYLDDPTRFHPEPPAPEDPVLRDRLYGTIGYEQLTFESGYMPRAGVPGATRWQGAGANQRVWAYVLRHPGAPRPWLVNLHGFGMGRPGDLATFRSPRLHRELGVNVIHPVLPMHGPRKSTRTHDGTFISFDYLGNVHGLGQAVWDVRRCLDWVRGQGDADTPVAVHGLSLGGYVAALVAGLEDLDCVVVGVPSVDMAWVMSHHVPGDIEREVRAAGLLGADAETVHRVVSPLAVTPRVPLERRFVYAGLADRMATPQQAYRLWKHWEEPSVCWYRGSHIGAVWNRRAHRFIEDALTSSGIGRRNTW</sequence>